<comment type="caution">
    <text evidence="1">The sequence shown here is derived from an EMBL/GenBank/DDBJ whole genome shotgun (WGS) entry which is preliminary data.</text>
</comment>
<dbReference type="GeneID" id="19201934"/>
<protein>
    <submittedName>
        <fullName evidence="1">Uncharacterized protein</fullName>
    </submittedName>
</protein>
<dbReference type="Proteomes" id="UP000053558">
    <property type="component" value="Unassembled WGS sequence"/>
</dbReference>
<evidence type="ECO:0000313" key="1">
    <source>
        <dbReference type="EMBL" id="EIW81640.1"/>
    </source>
</evidence>
<dbReference type="SUPFAM" id="SSF52047">
    <property type="entry name" value="RNI-like"/>
    <property type="match status" value="1"/>
</dbReference>
<name>A0A5M3MRD0_CONPW</name>
<reference evidence="2" key="1">
    <citation type="journal article" date="2012" name="Science">
        <title>The Paleozoic origin of enzymatic lignin decomposition reconstructed from 31 fungal genomes.</title>
        <authorList>
            <person name="Floudas D."/>
            <person name="Binder M."/>
            <person name="Riley R."/>
            <person name="Barry K."/>
            <person name="Blanchette R.A."/>
            <person name="Henrissat B."/>
            <person name="Martinez A.T."/>
            <person name="Otillar R."/>
            <person name="Spatafora J.W."/>
            <person name="Yadav J.S."/>
            <person name="Aerts A."/>
            <person name="Benoit I."/>
            <person name="Boyd A."/>
            <person name="Carlson A."/>
            <person name="Copeland A."/>
            <person name="Coutinho P.M."/>
            <person name="de Vries R.P."/>
            <person name="Ferreira P."/>
            <person name="Findley K."/>
            <person name="Foster B."/>
            <person name="Gaskell J."/>
            <person name="Glotzer D."/>
            <person name="Gorecki P."/>
            <person name="Heitman J."/>
            <person name="Hesse C."/>
            <person name="Hori C."/>
            <person name="Igarashi K."/>
            <person name="Jurgens J.A."/>
            <person name="Kallen N."/>
            <person name="Kersten P."/>
            <person name="Kohler A."/>
            <person name="Kuees U."/>
            <person name="Kumar T.K.A."/>
            <person name="Kuo A."/>
            <person name="LaButti K."/>
            <person name="Larrondo L.F."/>
            <person name="Lindquist E."/>
            <person name="Ling A."/>
            <person name="Lombard V."/>
            <person name="Lucas S."/>
            <person name="Lundell T."/>
            <person name="Martin R."/>
            <person name="McLaughlin D.J."/>
            <person name="Morgenstern I."/>
            <person name="Morin E."/>
            <person name="Murat C."/>
            <person name="Nagy L.G."/>
            <person name="Nolan M."/>
            <person name="Ohm R.A."/>
            <person name="Patyshakuliyeva A."/>
            <person name="Rokas A."/>
            <person name="Ruiz-Duenas F.J."/>
            <person name="Sabat G."/>
            <person name="Salamov A."/>
            <person name="Samejima M."/>
            <person name="Schmutz J."/>
            <person name="Slot J.C."/>
            <person name="St John F."/>
            <person name="Stenlid J."/>
            <person name="Sun H."/>
            <person name="Sun S."/>
            <person name="Syed K."/>
            <person name="Tsang A."/>
            <person name="Wiebenga A."/>
            <person name="Young D."/>
            <person name="Pisabarro A."/>
            <person name="Eastwood D.C."/>
            <person name="Martin F."/>
            <person name="Cullen D."/>
            <person name="Grigoriev I.V."/>
            <person name="Hibbett D.S."/>
        </authorList>
    </citation>
    <scope>NUCLEOTIDE SEQUENCE [LARGE SCALE GENOMIC DNA]</scope>
    <source>
        <strain evidence="2">RWD-64-598 SS2</strain>
    </source>
</reference>
<dbReference type="InterPro" id="IPR032675">
    <property type="entry name" value="LRR_dom_sf"/>
</dbReference>
<dbReference type="EMBL" id="JH711578">
    <property type="protein sequence ID" value="EIW81640.1"/>
    <property type="molecule type" value="Genomic_DNA"/>
</dbReference>
<gene>
    <name evidence="1" type="ORF">CONPUDRAFT_144326</name>
</gene>
<proteinExistence type="predicted"/>
<dbReference type="KEGG" id="cput:CONPUDRAFT_144326"/>
<dbReference type="RefSeq" id="XP_007768939.1">
    <property type="nucleotide sequence ID" value="XM_007770749.1"/>
</dbReference>
<dbReference type="AlphaFoldDB" id="A0A5M3MRD0"/>
<organism evidence="1 2">
    <name type="scientific">Coniophora puteana (strain RWD-64-598)</name>
    <name type="common">Brown rot fungus</name>
    <dbReference type="NCBI Taxonomy" id="741705"/>
    <lineage>
        <taxon>Eukaryota</taxon>
        <taxon>Fungi</taxon>
        <taxon>Dikarya</taxon>
        <taxon>Basidiomycota</taxon>
        <taxon>Agaricomycotina</taxon>
        <taxon>Agaricomycetes</taxon>
        <taxon>Agaricomycetidae</taxon>
        <taxon>Boletales</taxon>
        <taxon>Coniophorineae</taxon>
        <taxon>Coniophoraceae</taxon>
        <taxon>Coniophora</taxon>
    </lineage>
</organism>
<sequence>MVVPGHCDGESSSGRERVFGEEHSHLAYTASALFVILTVKSDQPRIEELMSLHHLVSQRGTASLPLVPTPSTPSLPPEILEFIFEECVAQAHAHNGKGWQFHYCDHRCLLDWVQITHVCSLWRTISTERKGLWSHIVFFSAKWTRTMLDRAGASPLVVSARFDETIDHVELLSSLLENVGRIEDLHFEGSEPDGYRLAQALDSVSGCLGTVALRSLALLQIPQADRTGYHTSRLPTSLSRDCTLKKLYLRGFGLSDNDFRLETMNVLEELWLENDIQSDNIEGSLLHLPNLTHLHLAVSPYDCPEVFAALRLSRPLQYFGFEIEPSEERGSFLFTDASINLSHCIGIRNVDQTSEGNLTVALRIGLDGGPCYDESEFILAAWPRNIAGPSHVMNYARQGIIPLLPYDTAQWSTDTRLQEAAEVLEVRSSFTRTNPCLYVSSWLEGYMDPKFESNCLPMLAKAFTLCDVVFVSFSNCFYLHPRQENMRSFLRSMPSLHIIEGRFITPALLTIALAPQDGYVPMPKLSEVWLFNILRPFQAEDDDDEQMYRGEIEMQASAPTLLACLTARVQAGTTLAKLRLTRCEPLDVRERESIVALGTEVEEIQCQGPSTAP</sequence>
<accession>A0A5M3MRD0</accession>
<evidence type="ECO:0000313" key="2">
    <source>
        <dbReference type="Proteomes" id="UP000053558"/>
    </source>
</evidence>
<dbReference type="Gene3D" id="3.80.10.10">
    <property type="entry name" value="Ribonuclease Inhibitor"/>
    <property type="match status" value="1"/>
</dbReference>
<keyword evidence="2" id="KW-1185">Reference proteome</keyword>